<evidence type="ECO:0000313" key="2">
    <source>
        <dbReference type="Proteomes" id="UP000095713"/>
    </source>
</evidence>
<accession>A0A1E5T852</accession>
<sequence length="122" mass="13465">MTQVKEKVLSNASTEKEVHTVAIKSTNADELIKSIAATGLTPELWNDLCLAAATNYGSSSTTFRNRLTENLNSIGTKWTSLFCHKQSTNCGYSNAWTWRGSIQISTVKVNGNYFSGFLTYTK</sequence>
<proteinExistence type="predicted"/>
<evidence type="ECO:0000313" key="1">
    <source>
        <dbReference type="EMBL" id="OEK07562.1"/>
    </source>
</evidence>
<dbReference type="EMBL" id="MDJD01000047">
    <property type="protein sequence ID" value="OEK07562.1"/>
    <property type="molecule type" value="Genomic_DNA"/>
</dbReference>
<dbReference type="Proteomes" id="UP000095713">
    <property type="component" value="Unassembled WGS sequence"/>
</dbReference>
<keyword evidence="2" id="KW-1185">Reference proteome</keyword>
<protein>
    <submittedName>
        <fullName evidence="1">Uncharacterized protein</fullName>
    </submittedName>
</protein>
<organism evidence="1 2">
    <name type="scientific">Flavivirga aquatica</name>
    <dbReference type="NCBI Taxonomy" id="1849968"/>
    <lineage>
        <taxon>Bacteria</taxon>
        <taxon>Pseudomonadati</taxon>
        <taxon>Bacteroidota</taxon>
        <taxon>Flavobacteriia</taxon>
        <taxon>Flavobacteriales</taxon>
        <taxon>Flavobacteriaceae</taxon>
        <taxon>Flavivirga</taxon>
    </lineage>
</organism>
<name>A0A1E5T852_9FLAO</name>
<dbReference type="RefSeq" id="WP_069830690.1">
    <property type="nucleotide sequence ID" value="NZ_MDJD01000047.1"/>
</dbReference>
<comment type="caution">
    <text evidence="1">The sequence shown here is derived from an EMBL/GenBank/DDBJ whole genome shotgun (WGS) entry which is preliminary data.</text>
</comment>
<gene>
    <name evidence="1" type="ORF">A8C32_17345</name>
</gene>
<dbReference type="AlphaFoldDB" id="A0A1E5T852"/>
<reference evidence="1 2" key="1">
    <citation type="submission" date="2016-05" db="EMBL/GenBank/DDBJ databases">
        <title>Draft Genome Sequence of Algibacter sp. Strain SK-16 Isolated from the Surface Water of Aburatsubo Inlet.</title>
        <authorList>
            <person name="Wong S.-K."/>
            <person name="Yoshizawa S."/>
            <person name="Nakajima Y."/>
            <person name="Ogura Y."/>
            <person name="Tetsuya H."/>
            <person name="Hamasaki K."/>
        </authorList>
    </citation>
    <scope>NUCLEOTIDE SEQUENCE [LARGE SCALE GENOMIC DNA]</scope>
    <source>
        <strain evidence="1 2">SK-16</strain>
    </source>
</reference>